<dbReference type="RefSeq" id="XP_062684829.1">
    <property type="nucleotide sequence ID" value="XM_062826387.1"/>
</dbReference>
<evidence type="ECO:0000313" key="1">
    <source>
        <dbReference type="EMBL" id="KAK3351534.1"/>
    </source>
</evidence>
<accession>A0AAE0MV84</accession>
<dbReference type="Proteomes" id="UP001278500">
    <property type="component" value="Unassembled WGS sequence"/>
</dbReference>
<dbReference type="AlphaFoldDB" id="A0AAE0MV84"/>
<proteinExistence type="predicted"/>
<protein>
    <submittedName>
        <fullName evidence="1">Uncharacterized protein</fullName>
    </submittedName>
</protein>
<sequence>MLVQVLLVGCHEELLDVWFDTLPAPARICDTQNTKVDNNRVPESLWACSTYRHGTCEVVQDIRADGLHQRPLPFSCEPTSPPLDICDNSNGIEAVSFWPVIFLDAPRITHMVP</sequence>
<organism evidence="1 2">
    <name type="scientific">Neurospora tetraspora</name>
    <dbReference type="NCBI Taxonomy" id="94610"/>
    <lineage>
        <taxon>Eukaryota</taxon>
        <taxon>Fungi</taxon>
        <taxon>Dikarya</taxon>
        <taxon>Ascomycota</taxon>
        <taxon>Pezizomycotina</taxon>
        <taxon>Sordariomycetes</taxon>
        <taxon>Sordariomycetidae</taxon>
        <taxon>Sordariales</taxon>
        <taxon>Sordariaceae</taxon>
        <taxon>Neurospora</taxon>
    </lineage>
</organism>
<evidence type="ECO:0000313" key="2">
    <source>
        <dbReference type="Proteomes" id="UP001278500"/>
    </source>
</evidence>
<dbReference type="GeneID" id="87863541"/>
<comment type="caution">
    <text evidence="1">The sequence shown here is derived from an EMBL/GenBank/DDBJ whole genome shotgun (WGS) entry which is preliminary data.</text>
</comment>
<reference evidence="1" key="1">
    <citation type="journal article" date="2023" name="Mol. Phylogenet. Evol.">
        <title>Genome-scale phylogeny and comparative genomics of the fungal order Sordariales.</title>
        <authorList>
            <person name="Hensen N."/>
            <person name="Bonometti L."/>
            <person name="Westerberg I."/>
            <person name="Brannstrom I.O."/>
            <person name="Guillou S."/>
            <person name="Cros-Aarteil S."/>
            <person name="Calhoun S."/>
            <person name="Haridas S."/>
            <person name="Kuo A."/>
            <person name="Mondo S."/>
            <person name="Pangilinan J."/>
            <person name="Riley R."/>
            <person name="LaButti K."/>
            <person name="Andreopoulos B."/>
            <person name="Lipzen A."/>
            <person name="Chen C."/>
            <person name="Yan M."/>
            <person name="Daum C."/>
            <person name="Ng V."/>
            <person name="Clum A."/>
            <person name="Steindorff A."/>
            <person name="Ohm R.A."/>
            <person name="Martin F."/>
            <person name="Silar P."/>
            <person name="Natvig D.O."/>
            <person name="Lalanne C."/>
            <person name="Gautier V."/>
            <person name="Ament-Velasquez S.L."/>
            <person name="Kruys A."/>
            <person name="Hutchinson M.I."/>
            <person name="Powell A.J."/>
            <person name="Barry K."/>
            <person name="Miller A.N."/>
            <person name="Grigoriev I.V."/>
            <person name="Debuchy R."/>
            <person name="Gladieux P."/>
            <person name="Hiltunen Thoren M."/>
            <person name="Johannesson H."/>
        </authorList>
    </citation>
    <scope>NUCLEOTIDE SEQUENCE</scope>
    <source>
        <strain evidence="1">CBS 560.94</strain>
    </source>
</reference>
<reference evidence="1" key="2">
    <citation type="submission" date="2023-06" db="EMBL/GenBank/DDBJ databases">
        <authorList>
            <consortium name="Lawrence Berkeley National Laboratory"/>
            <person name="Haridas S."/>
            <person name="Hensen N."/>
            <person name="Bonometti L."/>
            <person name="Westerberg I."/>
            <person name="Brannstrom I.O."/>
            <person name="Guillou S."/>
            <person name="Cros-Aarteil S."/>
            <person name="Calhoun S."/>
            <person name="Kuo A."/>
            <person name="Mondo S."/>
            <person name="Pangilinan J."/>
            <person name="Riley R."/>
            <person name="Labutti K."/>
            <person name="Andreopoulos B."/>
            <person name="Lipzen A."/>
            <person name="Chen C."/>
            <person name="Yanf M."/>
            <person name="Daum C."/>
            <person name="Ng V."/>
            <person name="Clum A."/>
            <person name="Steindorff A."/>
            <person name="Ohm R."/>
            <person name="Martin F."/>
            <person name="Silar P."/>
            <person name="Natvig D."/>
            <person name="Lalanne C."/>
            <person name="Gautier V."/>
            <person name="Ament-Velasquez S.L."/>
            <person name="Kruys A."/>
            <person name="Hutchinson M.I."/>
            <person name="Powell A.J."/>
            <person name="Barry K."/>
            <person name="Miller A.N."/>
            <person name="Grigoriev I.V."/>
            <person name="Debuchy R."/>
            <person name="Gladieux P."/>
            <person name="Thoren M.H."/>
            <person name="Johannesson H."/>
        </authorList>
    </citation>
    <scope>NUCLEOTIDE SEQUENCE</scope>
    <source>
        <strain evidence="1">CBS 560.94</strain>
    </source>
</reference>
<keyword evidence="2" id="KW-1185">Reference proteome</keyword>
<gene>
    <name evidence="1" type="ORF">B0H65DRAFT_458175</name>
</gene>
<dbReference type="EMBL" id="JAUEPP010000002">
    <property type="protein sequence ID" value="KAK3351534.1"/>
    <property type="molecule type" value="Genomic_DNA"/>
</dbReference>
<name>A0AAE0MV84_9PEZI</name>